<evidence type="ECO:0000256" key="1">
    <source>
        <dbReference type="ARBA" id="ARBA00004173"/>
    </source>
</evidence>
<comment type="catalytic activity">
    <reaction evidence="20">
        <text>all-trans-beta-carotene + O2 = beta-ionone + all-trans-10'-apo-beta-carotenal</text>
        <dbReference type="Rhea" id="RHEA:26389"/>
        <dbReference type="ChEBI" id="CHEBI:15379"/>
        <dbReference type="ChEBI" id="CHEBI:17579"/>
        <dbReference type="ChEBI" id="CHEBI:32325"/>
        <dbReference type="ChEBI" id="CHEBI:53153"/>
        <dbReference type="EC" id="1.13.11.71"/>
    </reaction>
    <physiologicalReaction direction="left-to-right" evidence="20">
        <dbReference type="Rhea" id="RHEA:26390"/>
    </physiologicalReaction>
</comment>
<protein>
    <recommendedName>
        <fullName evidence="12">Carotenoid-cleaving dioxygenase, mitochondrial</fullName>
        <ecNumber evidence="11">1.13.11.71</ecNumber>
    </recommendedName>
</protein>
<proteinExistence type="inferred from homology"/>
<name>A0A8C4UGB7_FALTI</name>
<dbReference type="GO" id="GO:0016121">
    <property type="term" value="P:carotene catabolic process"/>
    <property type="evidence" value="ECO:0007669"/>
    <property type="project" value="TreeGrafter"/>
</dbReference>
<dbReference type="EC" id="1.13.11.71" evidence="11"/>
<comment type="catalytic activity">
    <reaction evidence="10">
        <text>(3R,6R)-3-hydroxy-10'-apo-alpha-carotenal + O2 = (3R,6R)-hydroxy-alpha-ionone + 4,9-dimethyldodeca-2,4,6,8,10-pentaenedial</text>
        <dbReference type="Rhea" id="RHEA:68436"/>
        <dbReference type="ChEBI" id="CHEBI:15379"/>
        <dbReference type="ChEBI" id="CHEBI:53171"/>
        <dbReference type="ChEBI" id="CHEBI:177903"/>
        <dbReference type="ChEBI" id="CHEBI:177904"/>
    </reaction>
    <physiologicalReaction direction="left-to-right" evidence="10">
        <dbReference type="Rhea" id="RHEA:68437"/>
    </physiologicalReaction>
</comment>
<organism evidence="25 26">
    <name type="scientific">Falco tinnunculus</name>
    <name type="common">Common kestrel</name>
    <dbReference type="NCBI Taxonomy" id="100819"/>
    <lineage>
        <taxon>Eukaryota</taxon>
        <taxon>Metazoa</taxon>
        <taxon>Chordata</taxon>
        <taxon>Craniata</taxon>
        <taxon>Vertebrata</taxon>
        <taxon>Euteleostomi</taxon>
        <taxon>Archelosauria</taxon>
        <taxon>Archosauria</taxon>
        <taxon>Dinosauria</taxon>
        <taxon>Saurischia</taxon>
        <taxon>Theropoda</taxon>
        <taxon>Coelurosauria</taxon>
        <taxon>Aves</taxon>
        <taxon>Neognathae</taxon>
        <taxon>Neoaves</taxon>
        <taxon>Telluraves</taxon>
        <taxon>Australaves</taxon>
        <taxon>Falconiformes</taxon>
        <taxon>Falconidae</taxon>
        <taxon>Falco</taxon>
    </lineage>
</organism>
<evidence type="ECO:0000256" key="7">
    <source>
        <dbReference type="ARBA" id="ARBA00023098"/>
    </source>
</evidence>
<keyword evidence="26" id="KW-1185">Reference proteome</keyword>
<evidence type="ECO:0000256" key="18">
    <source>
        <dbReference type="ARBA" id="ARBA00048381"/>
    </source>
</evidence>
<evidence type="ECO:0000256" key="22">
    <source>
        <dbReference type="ARBA" id="ARBA00049207"/>
    </source>
</evidence>
<evidence type="ECO:0000256" key="5">
    <source>
        <dbReference type="ARBA" id="ARBA00023002"/>
    </source>
</evidence>
<evidence type="ECO:0000256" key="4">
    <source>
        <dbReference type="ARBA" id="ARBA00022964"/>
    </source>
</evidence>
<dbReference type="GO" id="GO:0102076">
    <property type="term" value="F:beta,beta-carotene-9',10'-cleaving oxygenase activity"/>
    <property type="evidence" value="ECO:0007669"/>
    <property type="project" value="UniProtKB-EC"/>
</dbReference>
<evidence type="ECO:0000256" key="20">
    <source>
        <dbReference type="ARBA" id="ARBA00049156"/>
    </source>
</evidence>
<feature type="binding site" evidence="23">
    <location>
        <position position="292"/>
    </location>
    <ligand>
        <name>Fe cation</name>
        <dbReference type="ChEBI" id="CHEBI:24875"/>
        <note>catalytic</note>
    </ligand>
</feature>
<keyword evidence="6 23" id="KW-0408">Iron</keyword>
<keyword evidence="7" id="KW-0443">Lipid metabolism</keyword>
<dbReference type="OrthoDB" id="407010at2759"/>
<evidence type="ECO:0000256" key="12">
    <source>
        <dbReference type="ARBA" id="ARBA00040536"/>
    </source>
</evidence>
<dbReference type="PANTHER" id="PTHR10543">
    <property type="entry name" value="BETA-CAROTENE DIOXYGENASE"/>
    <property type="match status" value="1"/>
</dbReference>
<comment type="catalytic activity">
    <reaction evidence="19">
        <text>lutein + O2 = (3R,6R)-3-hydroxy-10'-apo-alpha-carotenal + (3R)-hydroxy-beta-ionone</text>
        <dbReference type="Rhea" id="RHEA:68432"/>
        <dbReference type="ChEBI" id="CHEBI:15379"/>
        <dbReference type="ChEBI" id="CHEBI:28838"/>
        <dbReference type="ChEBI" id="CHEBI:53173"/>
        <dbReference type="ChEBI" id="CHEBI:177903"/>
    </reaction>
    <physiologicalReaction direction="left-to-right" evidence="19">
        <dbReference type="Rhea" id="RHEA:68433"/>
    </physiologicalReaction>
</comment>
<evidence type="ECO:0000256" key="17">
    <source>
        <dbReference type="ARBA" id="ARBA00048043"/>
    </source>
</evidence>
<comment type="catalytic activity">
    <reaction evidence="22">
        <text>13-cis-lycopene + O2 = 13-cis-10'-apo-lycopenal + (3E,5E)-6,10-dimethylundeca-3,5,9-trien-2-one</text>
        <dbReference type="Rhea" id="RHEA:68448"/>
        <dbReference type="ChEBI" id="CHEBI:15379"/>
        <dbReference type="ChEBI" id="CHEBI:67207"/>
        <dbReference type="ChEBI" id="CHEBI:177907"/>
        <dbReference type="ChEBI" id="CHEBI:177908"/>
    </reaction>
    <physiologicalReaction direction="left-to-right" evidence="22">
        <dbReference type="Rhea" id="RHEA:68449"/>
    </physiologicalReaction>
</comment>
<sequence length="645" mass="72464">MPCSCQARVPACPAGSASCPAGAGIPGFYSEMMMSGSSPQPIHRCWLHTIILHQYLRLTISDLMLSSKRNMFSKIFLSAISLLLANLQRFLCSLMQFVPGLRNSLPNPSKEQITFRSPRGLQCISPLMQTVEETPQPIPAKIKGHIPKWINGNLLRNGPGKFEFGEEKFNHWFDGMALLHQFQLENGTVTYRSKFLQSSSYLTNSQHNRIVASEFGTLAMPDPCKSVFERFMSRFEMPQPSDNASVNYVVYKGDYYVSNETIFMYKVDPETLETKEKVDWSKFVAVNGATAHPHYEPDGTTYNMGNSYGKHGSSYNIIQVPPQKSNCSDTLEGAKVLCSIAPMDKMKPSYYHSFGMSENYIIFIEQPIKLNLLQIITSKLCGKSIFEGISWEPQYNTCFHVVNKHTGEVLPGQWYSKPFATFHQINAFEDCGCVVLDLCCQDDGTTLTAYKLQNLRRSGEGLDQVYDSVSRSFPRRFVLPLNVNSDTPVGMNLNPLPYTLARAVKDADGKVWCTHENLYPEGFEKVGGLEFPQINYSQYNGRRYRYFYGCGFGHLVGDSLIKVDVETKNFKIWQEDGSFPSEPVFVPVPNATAEDSGVILSVVVSPTENQSAFLLVLDAETFRELGRAEVAVQMPYGFHGIFTSH</sequence>
<comment type="catalytic activity">
    <reaction evidence="18">
        <text>all-trans-zeaxanthin + 2 O2 = 4,9-dimethyldodeca-2,4,6,8,10-pentaenedial + 2 (3R)-hydroxy-beta-ionone</text>
        <dbReference type="Rhea" id="RHEA:26393"/>
        <dbReference type="ChEBI" id="CHEBI:15379"/>
        <dbReference type="ChEBI" id="CHEBI:27547"/>
        <dbReference type="ChEBI" id="CHEBI:53171"/>
        <dbReference type="ChEBI" id="CHEBI:53173"/>
    </reaction>
    <physiologicalReaction direction="left-to-right" evidence="18">
        <dbReference type="Rhea" id="RHEA:26394"/>
    </physiologicalReaction>
</comment>
<evidence type="ECO:0000256" key="9">
    <source>
        <dbReference type="ARBA" id="ARBA00035797"/>
    </source>
</evidence>
<feature type="binding site" evidence="23">
    <location>
        <position position="639"/>
    </location>
    <ligand>
        <name>Fe cation</name>
        <dbReference type="ChEBI" id="CHEBI:24875"/>
        <note>catalytic</note>
    </ligand>
</feature>
<comment type="similarity">
    <text evidence="2 24">Belongs to the carotenoid oxygenase family.</text>
</comment>
<dbReference type="Ensembl" id="ENSFTIT00000010574.1">
    <property type="protein sequence ID" value="ENSFTIP00000010132.1"/>
    <property type="gene ID" value="ENSFTIG00000006813.1"/>
</dbReference>
<comment type="catalytic activity">
    <reaction evidence="14">
        <text>(3R)-3-hydroxy-10'-apo-beta-carotenal + O2 = 4,9-dimethyldodeca-2,4,6,8,10-pentaenedial + (3R)-hydroxy-beta-ionone</text>
        <dbReference type="Rhea" id="RHEA:68424"/>
        <dbReference type="ChEBI" id="CHEBI:15379"/>
        <dbReference type="ChEBI" id="CHEBI:53171"/>
        <dbReference type="ChEBI" id="CHEBI:53173"/>
        <dbReference type="ChEBI" id="CHEBI:177902"/>
    </reaction>
    <physiologicalReaction direction="left-to-right" evidence="14">
        <dbReference type="Rhea" id="RHEA:68425"/>
    </physiologicalReaction>
</comment>
<comment type="catalytic activity">
    <reaction evidence="15">
        <text>5-cis-lycopene + O2 = 5-cis-10'-apo-lycopenal + (3E,5E)-6,10-dimethylundeca-3,5,9-trien-2-one</text>
        <dbReference type="Rhea" id="RHEA:68444"/>
        <dbReference type="ChEBI" id="CHEBI:15379"/>
        <dbReference type="ChEBI" id="CHEBI:67207"/>
        <dbReference type="ChEBI" id="CHEBI:177905"/>
        <dbReference type="ChEBI" id="CHEBI:177906"/>
    </reaction>
    <physiologicalReaction direction="left-to-right" evidence="15">
        <dbReference type="Rhea" id="RHEA:68445"/>
    </physiologicalReaction>
</comment>
<comment type="catalytic activity">
    <reaction evidence="17">
        <text>all-trans-10'-apo-beta-carotenal + O2 = beta-ionone + 4,9-dimethyldodeca-2,4,6,8,10-pentaenedial</text>
        <dbReference type="Rhea" id="RHEA:68452"/>
        <dbReference type="ChEBI" id="CHEBI:15379"/>
        <dbReference type="ChEBI" id="CHEBI:32325"/>
        <dbReference type="ChEBI" id="CHEBI:53153"/>
        <dbReference type="ChEBI" id="CHEBI:53171"/>
    </reaction>
    <physiologicalReaction direction="left-to-right" evidence="17">
        <dbReference type="Rhea" id="RHEA:68453"/>
    </physiologicalReaction>
</comment>
<evidence type="ECO:0000256" key="2">
    <source>
        <dbReference type="ARBA" id="ARBA00006787"/>
    </source>
</evidence>
<keyword evidence="5" id="KW-0560">Oxidoreductase</keyword>
<evidence type="ECO:0000313" key="25">
    <source>
        <dbReference type="Ensembl" id="ENSFTIP00000010132.1"/>
    </source>
</evidence>
<evidence type="ECO:0000313" key="26">
    <source>
        <dbReference type="Proteomes" id="UP000694562"/>
    </source>
</evidence>
<dbReference type="GO" id="GO:0046872">
    <property type="term" value="F:metal ion binding"/>
    <property type="evidence" value="ECO:0007669"/>
    <property type="project" value="UniProtKB-KW"/>
</dbReference>
<dbReference type="Pfam" id="PF03055">
    <property type="entry name" value="RPE65"/>
    <property type="match status" value="1"/>
</dbReference>
<evidence type="ECO:0000256" key="14">
    <source>
        <dbReference type="ARBA" id="ARBA00047577"/>
    </source>
</evidence>
<evidence type="ECO:0000256" key="3">
    <source>
        <dbReference type="ARBA" id="ARBA00022723"/>
    </source>
</evidence>
<evidence type="ECO:0000256" key="6">
    <source>
        <dbReference type="ARBA" id="ARBA00023004"/>
    </source>
</evidence>
<comment type="catalytic activity">
    <reaction evidence="9">
        <text>all-trans-zeaxanthin + O2 = (3R)-3-hydroxy-10'-apo-beta-carotenal + (3R)-hydroxy-beta-ionone</text>
        <dbReference type="Rhea" id="RHEA:68104"/>
        <dbReference type="ChEBI" id="CHEBI:15379"/>
        <dbReference type="ChEBI" id="CHEBI:27547"/>
        <dbReference type="ChEBI" id="CHEBI:53173"/>
        <dbReference type="ChEBI" id="CHEBI:177902"/>
    </reaction>
    <physiologicalReaction direction="left-to-right" evidence="9">
        <dbReference type="Rhea" id="RHEA:68105"/>
    </physiologicalReaction>
</comment>
<evidence type="ECO:0000256" key="23">
    <source>
        <dbReference type="PIRSR" id="PIRSR604294-1"/>
    </source>
</evidence>
<dbReference type="PANTHER" id="PTHR10543:SF122">
    <property type="entry name" value="CAROTENOID-CLEAVING DIOXYGENASE, MITOCHONDRIAL"/>
    <property type="match status" value="1"/>
</dbReference>
<evidence type="ECO:0000256" key="8">
    <source>
        <dbReference type="ARBA" id="ARBA00023128"/>
    </source>
</evidence>
<evidence type="ECO:0000256" key="13">
    <source>
        <dbReference type="ARBA" id="ARBA00045336"/>
    </source>
</evidence>
<dbReference type="GO" id="GO:0010436">
    <property type="term" value="F:carotenoid dioxygenase activity"/>
    <property type="evidence" value="ECO:0007669"/>
    <property type="project" value="TreeGrafter"/>
</dbReference>
<evidence type="ECO:0000256" key="19">
    <source>
        <dbReference type="ARBA" id="ARBA00048862"/>
    </source>
</evidence>
<evidence type="ECO:0000256" key="10">
    <source>
        <dbReference type="ARBA" id="ARBA00036274"/>
    </source>
</evidence>
<reference evidence="25" key="2">
    <citation type="submission" date="2025-09" db="UniProtKB">
        <authorList>
            <consortium name="Ensembl"/>
        </authorList>
    </citation>
    <scope>IDENTIFICATION</scope>
</reference>
<dbReference type="Proteomes" id="UP000694562">
    <property type="component" value="Unplaced"/>
</dbReference>
<accession>A0A8C4UGB7</accession>
<dbReference type="OMA" id="WHIGDYN"/>
<comment type="function">
    <text evidence="13">Broad specificity mitochondrial dioxygenase that mediates the asymmetric oxidative cleavage of carotenoids. Cleaves carotenes (pure hydrocarbon carotenoids) such as all-trans-beta-carotene and lycopene as well as xanthophylls (oxygenated carotenoids) such as zeaxanthin, lutein and beta-cryptoxanthin at both the 9,10 and the 9',10' carbon-carbon double bond. Through its function in carotenoids metabolism regulates oxidative stress and the production of important signaling molecules.</text>
</comment>
<dbReference type="InterPro" id="IPR004294">
    <property type="entry name" value="Carotenoid_Oase"/>
</dbReference>
<reference evidence="25" key="1">
    <citation type="submission" date="2025-08" db="UniProtKB">
        <authorList>
            <consortium name="Ensembl"/>
        </authorList>
    </citation>
    <scope>IDENTIFICATION</scope>
</reference>
<feature type="binding site" evidence="23">
    <location>
        <position position="352"/>
    </location>
    <ligand>
        <name>Fe cation</name>
        <dbReference type="ChEBI" id="CHEBI:24875"/>
        <note>catalytic</note>
    </ligand>
</feature>
<evidence type="ECO:0000256" key="11">
    <source>
        <dbReference type="ARBA" id="ARBA00038847"/>
    </source>
</evidence>
<comment type="catalytic activity">
    <reaction evidence="21">
        <text>beta-cryptoxanthin + O2 = all-trans-10'-apo-beta-carotenal + (3R)-hydroxy-beta-ionone</text>
        <dbReference type="Rhea" id="RHEA:68440"/>
        <dbReference type="ChEBI" id="CHEBI:10362"/>
        <dbReference type="ChEBI" id="CHEBI:15379"/>
        <dbReference type="ChEBI" id="CHEBI:53153"/>
        <dbReference type="ChEBI" id="CHEBI:53173"/>
    </reaction>
    <physiologicalReaction direction="left-to-right" evidence="21">
        <dbReference type="Rhea" id="RHEA:68441"/>
    </physiologicalReaction>
</comment>
<keyword evidence="8" id="KW-0496">Mitochondrion</keyword>
<evidence type="ECO:0000256" key="15">
    <source>
        <dbReference type="ARBA" id="ARBA00047747"/>
    </source>
</evidence>
<evidence type="ECO:0000256" key="16">
    <source>
        <dbReference type="ARBA" id="ARBA00047865"/>
    </source>
</evidence>
<evidence type="ECO:0000256" key="21">
    <source>
        <dbReference type="ARBA" id="ARBA00049190"/>
    </source>
</evidence>
<dbReference type="GO" id="GO:0005739">
    <property type="term" value="C:mitochondrion"/>
    <property type="evidence" value="ECO:0007669"/>
    <property type="project" value="UniProtKB-SubCell"/>
</dbReference>
<dbReference type="AlphaFoldDB" id="A0A8C4UGB7"/>
<keyword evidence="3 23" id="KW-0479">Metal-binding</keyword>
<evidence type="ECO:0000256" key="24">
    <source>
        <dbReference type="RuleBase" id="RU003799"/>
    </source>
</evidence>
<comment type="cofactor">
    <cofactor evidence="23">
        <name>Fe(2+)</name>
        <dbReference type="ChEBI" id="CHEBI:29033"/>
    </cofactor>
    <text evidence="23">Binds 1 Fe(2+) ion per subunit.</text>
</comment>
<dbReference type="GO" id="GO:0042574">
    <property type="term" value="P:retinal metabolic process"/>
    <property type="evidence" value="ECO:0007669"/>
    <property type="project" value="TreeGrafter"/>
</dbReference>
<dbReference type="GO" id="GO:0003834">
    <property type="term" value="F:beta-carotene 15,15'-dioxygenase activity"/>
    <property type="evidence" value="ECO:0007669"/>
    <property type="project" value="TreeGrafter"/>
</dbReference>
<feature type="binding site" evidence="23">
    <location>
        <position position="423"/>
    </location>
    <ligand>
        <name>Fe cation</name>
        <dbReference type="ChEBI" id="CHEBI:24875"/>
        <note>catalytic</note>
    </ligand>
</feature>
<comment type="catalytic activity">
    <reaction evidence="16">
        <text>lutein + O2 = (3R,6R)-hydroxy-alpha-ionone + (3R)-3-hydroxy-10'-apo-beta-carotenal</text>
        <dbReference type="Rhea" id="RHEA:68428"/>
        <dbReference type="ChEBI" id="CHEBI:15379"/>
        <dbReference type="ChEBI" id="CHEBI:28838"/>
        <dbReference type="ChEBI" id="CHEBI:177902"/>
        <dbReference type="ChEBI" id="CHEBI:177904"/>
    </reaction>
    <physiologicalReaction direction="left-to-right" evidence="16">
        <dbReference type="Rhea" id="RHEA:68429"/>
    </physiologicalReaction>
</comment>
<comment type="subcellular location">
    <subcellularLocation>
        <location evidence="1">Mitochondrion</location>
    </subcellularLocation>
</comment>
<keyword evidence="4" id="KW-0223">Dioxygenase</keyword>